<evidence type="ECO:0000256" key="1">
    <source>
        <dbReference type="ARBA" id="ARBA00038087"/>
    </source>
</evidence>
<protein>
    <submittedName>
        <fullName evidence="6">Phage tail protein</fullName>
    </submittedName>
    <submittedName>
        <fullName evidence="8">Uncharacterized homolog of phage Mu protein gp47</fullName>
    </submittedName>
</protein>
<dbReference type="EMBL" id="CP023525">
    <property type="protein sequence ID" value="ATF93687.1"/>
    <property type="molecule type" value="Genomic_DNA"/>
</dbReference>
<dbReference type="Pfam" id="PF04865">
    <property type="entry name" value="Baseplate_J"/>
    <property type="match status" value="1"/>
</dbReference>
<reference evidence="8 11" key="2">
    <citation type="submission" date="2018-06" db="EMBL/GenBank/DDBJ databases">
        <authorList>
            <consortium name="Pathogen Informatics"/>
            <person name="Doyle S."/>
        </authorList>
    </citation>
    <scope>NUCLEOTIDE SEQUENCE [LARGE SCALE GENOMIC DNA]</scope>
    <source>
        <strain evidence="8 11">NCTC12120</strain>
    </source>
</reference>
<dbReference type="RefSeq" id="WP_061279067.1">
    <property type="nucleotide sequence ID" value="NZ_CP023525.1"/>
</dbReference>
<feature type="domain" description="Baseplate protein J-like barrel" evidence="2">
    <location>
        <begin position="90"/>
        <end position="171"/>
    </location>
</feature>
<dbReference type="Pfam" id="PF26078">
    <property type="entry name" value="Baseplate_J_M"/>
    <property type="match status" value="1"/>
</dbReference>
<dbReference type="EMBL" id="CP023525">
    <property type="protein sequence ID" value="ATF92421.1"/>
    <property type="molecule type" value="Genomic_DNA"/>
</dbReference>
<dbReference type="InterPro" id="IPR006949">
    <property type="entry name" value="Barrel_Baseplate_J-like"/>
</dbReference>
<sequence>MPVTLPAHADLVKNWLDELTNQLPDADTGQDSDNFVRANATASVVQGLYQYAGWVLRQAFPDTADSDWLAMHARLRGLTKKAATAAAGKVTLTGTPKTAFVTGLAFRVKGNTTLYQTTEAGTLDANGHATVKARAATSGMGGNLVAGISGTLVSAPAGLDSTVTADAMTGGTDTETDGELLARLLDVMRQPAAGGNAHDYKVWAMSVEGVSGAWVFPLRRGLGTVDVVITAAHSLPSQATLEAVQHYIDSVRPVTAKDFKALAPTEKTLDVTVAVGISDTTTLDAVTATITNSLQTWFAALIPGQEAIVTQIGALISDTEGVLDYRISTPTTNLLPVVNATTVEWVRPGKITITALQAEGQTS</sequence>
<dbReference type="Pfam" id="PF26079">
    <property type="entry name" value="Baseplate_J_C"/>
    <property type="match status" value="1"/>
</dbReference>
<evidence type="ECO:0000259" key="2">
    <source>
        <dbReference type="Pfam" id="PF04865"/>
    </source>
</evidence>
<evidence type="ECO:0000313" key="5">
    <source>
        <dbReference type="EMBL" id="ATF92421.1"/>
    </source>
</evidence>
<feature type="domain" description="Baseplate J-like central" evidence="3">
    <location>
        <begin position="193"/>
        <end position="257"/>
    </location>
</feature>
<dbReference type="EMBL" id="UAVU01000010">
    <property type="protein sequence ID" value="SQC93403.1"/>
    <property type="molecule type" value="Genomic_DNA"/>
</dbReference>
<gene>
    <name evidence="5" type="ORF">CO704_10155</name>
    <name evidence="6" type="ORF">CO704_12430</name>
    <name evidence="7" type="ORF">CO704_17005</name>
    <name evidence="8" type="ORF">NCTC12120_00500</name>
    <name evidence="9" type="ORF">NCTC12120_06517</name>
</gene>
<dbReference type="Proteomes" id="UP000251197">
    <property type="component" value="Unassembled WGS sequence"/>
</dbReference>
<dbReference type="InterPro" id="IPR052399">
    <property type="entry name" value="Phage_Baseplate_Assmbl_Protein"/>
</dbReference>
<proteinExistence type="inferred from homology"/>
<organism evidence="6 10">
    <name type="scientific">Cedecea neteri</name>
    <dbReference type="NCBI Taxonomy" id="158822"/>
    <lineage>
        <taxon>Bacteria</taxon>
        <taxon>Pseudomonadati</taxon>
        <taxon>Pseudomonadota</taxon>
        <taxon>Gammaproteobacteria</taxon>
        <taxon>Enterobacterales</taxon>
        <taxon>Enterobacteriaceae</taxon>
        <taxon>Cedecea</taxon>
    </lineage>
</organism>
<evidence type="ECO:0000313" key="10">
    <source>
        <dbReference type="Proteomes" id="UP000217979"/>
    </source>
</evidence>
<dbReference type="EMBL" id="CP023525">
    <property type="protein sequence ID" value="ATF92842.1"/>
    <property type="molecule type" value="Genomic_DNA"/>
</dbReference>
<dbReference type="PANTHER" id="PTHR37829">
    <property type="entry name" value="PHAGE-LIKE ELEMENT PBSX PROTEIN XKDT"/>
    <property type="match status" value="1"/>
</dbReference>
<evidence type="ECO:0000313" key="9">
    <source>
        <dbReference type="EMBL" id="SQC93403.1"/>
    </source>
</evidence>
<dbReference type="InterPro" id="IPR058530">
    <property type="entry name" value="Baseplate_J-like_C"/>
</dbReference>
<dbReference type="EMBL" id="UAVU01000003">
    <property type="protein sequence ID" value="SQA96740.1"/>
    <property type="molecule type" value="Genomic_DNA"/>
</dbReference>
<name>A0A291DYS2_9ENTR</name>
<dbReference type="Proteomes" id="UP000217979">
    <property type="component" value="Chromosome"/>
</dbReference>
<dbReference type="AlphaFoldDB" id="A0A291DYS2"/>
<dbReference type="InterPro" id="IPR058531">
    <property type="entry name" value="Baseplate_J_M"/>
</dbReference>
<evidence type="ECO:0000313" key="8">
    <source>
        <dbReference type="EMBL" id="SQA96740.1"/>
    </source>
</evidence>
<dbReference type="PANTHER" id="PTHR37829:SF3">
    <property type="entry name" value="PROTEIN JAYE-RELATED"/>
    <property type="match status" value="1"/>
</dbReference>
<evidence type="ECO:0000313" key="11">
    <source>
        <dbReference type="Proteomes" id="UP000251197"/>
    </source>
</evidence>
<comment type="similarity">
    <text evidence="1">Belongs to the Mu gp47/PBSX XkdT family.</text>
</comment>
<evidence type="ECO:0000259" key="4">
    <source>
        <dbReference type="Pfam" id="PF26079"/>
    </source>
</evidence>
<accession>A0A291DYS2</accession>
<evidence type="ECO:0000313" key="6">
    <source>
        <dbReference type="EMBL" id="ATF92842.1"/>
    </source>
</evidence>
<feature type="domain" description="Baseplate J-like C-terminal" evidence="4">
    <location>
        <begin position="270"/>
        <end position="354"/>
    </location>
</feature>
<evidence type="ECO:0000259" key="3">
    <source>
        <dbReference type="Pfam" id="PF26078"/>
    </source>
</evidence>
<evidence type="ECO:0000313" key="7">
    <source>
        <dbReference type="EMBL" id="ATF93687.1"/>
    </source>
</evidence>
<reference evidence="6 10" key="1">
    <citation type="submission" date="2017-09" db="EMBL/GenBank/DDBJ databases">
        <title>FDA dAtabase for Regulatory Grade micrObial Sequences (FDA-ARGOS): Supporting development and validation of Infectious Disease Dx tests.</title>
        <authorList>
            <person name="Minogue T."/>
            <person name="Wolcott M."/>
            <person name="Wasieloski L."/>
            <person name="Aguilar W."/>
            <person name="Moore D."/>
            <person name="Tallon L."/>
            <person name="Sadzewicz L."/>
            <person name="Ott S."/>
            <person name="Zhao X."/>
            <person name="Nagaraj S."/>
            <person name="Vavikolanu K."/>
            <person name="Aluvathingal J."/>
            <person name="Nadendla S."/>
            <person name="Sichtig H."/>
        </authorList>
    </citation>
    <scope>NUCLEOTIDE SEQUENCE [LARGE SCALE GENOMIC DNA]</scope>
    <source>
        <strain evidence="6 10">FDAARGOS_392</strain>
    </source>
</reference>